<keyword evidence="2" id="KW-0560">Oxidoreductase</keyword>
<evidence type="ECO:0000259" key="5">
    <source>
        <dbReference type="Pfam" id="PF02668"/>
    </source>
</evidence>
<dbReference type="Proteomes" id="UP000037982">
    <property type="component" value="Unassembled WGS sequence"/>
</dbReference>
<feature type="domain" description="TauD/TfdA-like" evidence="5">
    <location>
        <begin position="75"/>
        <end position="318"/>
    </location>
</feature>
<comment type="caution">
    <text evidence="6">The sequence shown here is derived from an EMBL/GenBank/DDBJ whole genome shotgun (WGS) entry which is preliminary data.</text>
</comment>
<accession>A0A0N0H177</accession>
<comment type="cofactor">
    <cofactor evidence="1">
        <name>Fe(2+)</name>
        <dbReference type="ChEBI" id="CHEBI:29033"/>
    </cofactor>
</comment>
<evidence type="ECO:0000256" key="4">
    <source>
        <dbReference type="ARBA" id="ARBA00023194"/>
    </source>
</evidence>
<evidence type="ECO:0000256" key="1">
    <source>
        <dbReference type="ARBA" id="ARBA00001954"/>
    </source>
</evidence>
<dbReference type="InterPro" id="IPR042098">
    <property type="entry name" value="TauD-like_sf"/>
</dbReference>
<protein>
    <recommendedName>
        <fullName evidence="5">TauD/TfdA-like domain-containing protein</fullName>
    </recommendedName>
</protein>
<dbReference type="Pfam" id="PF02668">
    <property type="entry name" value="TauD"/>
    <property type="match status" value="1"/>
</dbReference>
<name>A0A0N0H177_9ACTN</name>
<sequence>MDSPLPPSPPPAAWTGASLQRSPLWGHPLTGRQVAELTDALHRFKKSGHSYRTVADHGIDRSMLPLEGSVAELLDRVRTELEDGTGAVMLKNLPVDEFDEQDTAVLHAGISAHIGHLVRQAGGRVRSQSRGHGRFLGKVTAEMSGSVPLHGKQSDNRFLLHTDVCDAISLLCVRNSSRDFEDGGSIVASAIAIHEVMREESPVLAQELFKPLPRLWTTSKDLHCSMPVWKFYGQGLFTTQLTPVYTELSQLLPQTPTITREQVQALRELQETGYRIGLKFCLEPGDCYFLNNHLAYHGRTAWRHTEGRPSPRVLLRTWISPYNSRPLPNEPPYRELWGTTTAGTPRGRAHEVTDDPQALEALDDVNARIEGLTSGGGYNYYDLYADYGKFMSAMGRTPMSDAS</sequence>
<evidence type="ECO:0000313" key="6">
    <source>
        <dbReference type="EMBL" id="KPC64259.1"/>
    </source>
</evidence>
<keyword evidence="3" id="KW-0408">Iron</keyword>
<dbReference type="EMBL" id="LGKG01000101">
    <property type="protein sequence ID" value="KPC64259.1"/>
    <property type="molecule type" value="Genomic_DNA"/>
</dbReference>
<dbReference type="GO" id="GO:0017000">
    <property type="term" value="P:antibiotic biosynthetic process"/>
    <property type="evidence" value="ECO:0007669"/>
    <property type="project" value="UniProtKB-KW"/>
</dbReference>
<evidence type="ECO:0000256" key="2">
    <source>
        <dbReference type="ARBA" id="ARBA00023002"/>
    </source>
</evidence>
<proteinExistence type="predicted"/>
<evidence type="ECO:0000313" key="7">
    <source>
        <dbReference type="Proteomes" id="UP000037982"/>
    </source>
</evidence>
<keyword evidence="4" id="KW-0045">Antibiotic biosynthesis</keyword>
<dbReference type="PANTHER" id="PTHR10696">
    <property type="entry name" value="GAMMA-BUTYROBETAINE HYDROXYLASE-RELATED"/>
    <property type="match status" value="1"/>
</dbReference>
<gene>
    <name evidence="6" type="ORF">ADL29_12040</name>
</gene>
<dbReference type="SUPFAM" id="SSF51197">
    <property type="entry name" value="Clavaminate synthase-like"/>
    <property type="match status" value="1"/>
</dbReference>
<dbReference type="Gene3D" id="3.60.130.10">
    <property type="entry name" value="Clavaminate synthase-like"/>
    <property type="match status" value="1"/>
</dbReference>
<reference evidence="7" key="1">
    <citation type="submission" date="2015-07" db="EMBL/GenBank/DDBJ databases">
        <authorList>
            <person name="Ju K.-S."/>
            <person name="Doroghazi J.R."/>
            <person name="Metcalf W.W."/>
        </authorList>
    </citation>
    <scope>NUCLEOTIDE SEQUENCE [LARGE SCALE GENOMIC DNA]</scope>
    <source>
        <strain evidence="7">NRRL ISP-5002</strain>
    </source>
</reference>
<dbReference type="InterPro" id="IPR050411">
    <property type="entry name" value="AlphaKG_dependent_hydroxylases"/>
</dbReference>
<dbReference type="PATRIC" id="fig|66876.3.peg.2630"/>
<dbReference type="PANTHER" id="PTHR10696:SF56">
    <property type="entry name" value="TAUD_TFDA-LIKE DOMAIN-CONTAINING PROTEIN"/>
    <property type="match status" value="1"/>
</dbReference>
<dbReference type="RefSeq" id="WP_053923653.1">
    <property type="nucleotide sequence ID" value="NZ_LGKG01000101.1"/>
</dbReference>
<dbReference type="InterPro" id="IPR003819">
    <property type="entry name" value="TauD/TfdA-like"/>
</dbReference>
<evidence type="ECO:0000256" key="3">
    <source>
        <dbReference type="ARBA" id="ARBA00023004"/>
    </source>
</evidence>
<dbReference type="GO" id="GO:0016491">
    <property type="term" value="F:oxidoreductase activity"/>
    <property type="evidence" value="ECO:0007669"/>
    <property type="project" value="UniProtKB-KW"/>
</dbReference>
<organism evidence="6 7">
    <name type="scientific">Streptomyces chattanoogensis</name>
    <dbReference type="NCBI Taxonomy" id="66876"/>
    <lineage>
        <taxon>Bacteria</taxon>
        <taxon>Bacillati</taxon>
        <taxon>Actinomycetota</taxon>
        <taxon>Actinomycetes</taxon>
        <taxon>Kitasatosporales</taxon>
        <taxon>Streptomycetaceae</taxon>
        <taxon>Streptomyces</taxon>
    </lineage>
</organism>
<keyword evidence="7" id="KW-1185">Reference proteome</keyword>
<dbReference type="AlphaFoldDB" id="A0A0N0H177"/>